<reference evidence="2 3" key="1">
    <citation type="submission" date="2016-03" db="EMBL/GenBank/DDBJ databases">
        <authorList>
            <person name="Ploux O."/>
        </authorList>
    </citation>
    <scope>NUCLEOTIDE SEQUENCE [LARGE SCALE GENOMIC DNA]</scope>
    <source>
        <strain evidence="2 3">URUG2</strain>
    </source>
</reference>
<evidence type="ECO:0000313" key="2">
    <source>
        <dbReference type="EMBL" id="CZT16372.1"/>
    </source>
</evidence>
<dbReference type="EMBL" id="FJUY01000002">
    <property type="protein sequence ID" value="CZT16372.1"/>
    <property type="molecule type" value="Genomic_DNA"/>
</dbReference>
<name>A0A2D3UMD4_9PEZI</name>
<accession>A0A2D3UMD4</accession>
<sequence length="103" mass="11521">MQFTRSLPLVTSFLVLVTAQYETPEDIPICAYSPIQNIINAAGCQVTETSCFCAKPNIIPDFAEACYVCCHDKFGSRSNSHPRGIHRSIQQFQHPPNNHLKNV</sequence>
<feature type="signal peptide" evidence="1">
    <location>
        <begin position="1"/>
        <end position="19"/>
    </location>
</feature>
<organism evidence="2 3">
    <name type="scientific">Ramularia collo-cygni</name>
    <dbReference type="NCBI Taxonomy" id="112498"/>
    <lineage>
        <taxon>Eukaryota</taxon>
        <taxon>Fungi</taxon>
        <taxon>Dikarya</taxon>
        <taxon>Ascomycota</taxon>
        <taxon>Pezizomycotina</taxon>
        <taxon>Dothideomycetes</taxon>
        <taxon>Dothideomycetidae</taxon>
        <taxon>Mycosphaerellales</taxon>
        <taxon>Mycosphaerellaceae</taxon>
        <taxon>Ramularia</taxon>
    </lineage>
</organism>
<evidence type="ECO:0008006" key="4">
    <source>
        <dbReference type="Google" id="ProtNLM"/>
    </source>
</evidence>
<keyword evidence="3" id="KW-1185">Reference proteome</keyword>
<dbReference type="GeneID" id="35597436"/>
<dbReference type="RefSeq" id="XP_023623265.1">
    <property type="nucleotide sequence ID" value="XM_023767497.1"/>
</dbReference>
<evidence type="ECO:0000313" key="3">
    <source>
        <dbReference type="Proteomes" id="UP000225277"/>
    </source>
</evidence>
<dbReference type="Proteomes" id="UP000225277">
    <property type="component" value="Unassembled WGS sequence"/>
</dbReference>
<evidence type="ECO:0000256" key="1">
    <source>
        <dbReference type="SAM" id="SignalP"/>
    </source>
</evidence>
<gene>
    <name evidence="2" type="ORF">RCC_02215</name>
</gene>
<protein>
    <recommendedName>
        <fullName evidence="4">Extracellular membrane protein CFEM domain-containing protein</fullName>
    </recommendedName>
</protein>
<keyword evidence="1" id="KW-0732">Signal</keyword>
<feature type="chain" id="PRO_5013837524" description="Extracellular membrane protein CFEM domain-containing protein" evidence="1">
    <location>
        <begin position="20"/>
        <end position="103"/>
    </location>
</feature>
<dbReference type="AlphaFoldDB" id="A0A2D3UMD4"/>
<proteinExistence type="predicted"/>